<dbReference type="RefSeq" id="WP_009576319.1">
    <property type="nucleotide sequence ID" value="NZ_AEIG01000063.1"/>
</dbReference>
<feature type="region of interest" description="Disordered" evidence="1">
    <location>
        <begin position="1"/>
        <end position="57"/>
    </location>
</feature>
<evidence type="ECO:0000256" key="1">
    <source>
        <dbReference type="SAM" id="MobiDB-lite"/>
    </source>
</evidence>
<dbReference type="AlphaFoldDB" id="F3L3F0"/>
<evidence type="ECO:0000313" key="3">
    <source>
        <dbReference type="Proteomes" id="UP000005615"/>
    </source>
</evidence>
<gene>
    <name evidence="2" type="ORF">IMCC3088_2142</name>
</gene>
<reference evidence="2 3" key="1">
    <citation type="journal article" date="2011" name="J. Bacteriol.">
        <title>Genome sequence of strain IMCC3088, a proteorhodopsin-containing marine bacterium belonging to the OM60/NOR5 clade.</title>
        <authorList>
            <person name="Jang Y."/>
            <person name="Oh H.M."/>
            <person name="Kang I."/>
            <person name="Lee K."/>
            <person name="Yang S.J."/>
            <person name="Cho J.C."/>
        </authorList>
    </citation>
    <scope>NUCLEOTIDE SEQUENCE [LARGE SCALE GENOMIC DNA]</scope>
    <source>
        <strain evidence="2 3">IMCC3088</strain>
    </source>
</reference>
<organism evidence="2 3">
    <name type="scientific">Aequoribacter fuscus</name>
    <dbReference type="NCBI Taxonomy" id="2518989"/>
    <lineage>
        <taxon>Bacteria</taxon>
        <taxon>Pseudomonadati</taxon>
        <taxon>Pseudomonadota</taxon>
        <taxon>Gammaproteobacteria</taxon>
        <taxon>Cellvibrionales</taxon>
        <taxon>Halieaceae</taxon>
        <taxon>Aequoribacter</taxon>
    </lineage>
</organism>
<comment type="caution">
    <text evidence="2">The sequence shown here is derived from an EMBL/GenBank/DDBJ whole genome shotgun (WGS) entry which is preliminary data.</text>
</comment>
<proteinExistence type="predicted"/>
<evidence type="ECO:0000313" key="2">
    <source>
        <dbReference type="EMBL" id="EGG29142.1"/>
    </source>
</evidence>
<keyword evidence="3" id="KW-1185">Reference proteome</keyword>
<dbReference type="EMBL" id="AEIG01000063">
    <property type="protein sequence ID" value="EGG29142.1"/>
    <property type="molecule type" value="Genomic_DNA"/>
</dbReference>
<accession>F3L3F0</accession>
<dbReference type="Proteomes" id="UP000005615">
    <property type="component" value="Unassembled WGS sequence"/>
</dbReference>
<protein>
    <submittedName>
        <fullName evidence="2">Uncharacterized protein</fullName>
    </submittedName>
</protein>
<feature type="compositionally biased region" description="Basic and acidic residues" evidence="1">
    <location>
        <begin position="11"/>
        <end position="23"/>
    </location>
</feature>
<name>F3L3F0_9GAMM</name>
<sequence>MFEGADGSVTQRKDPDILGRDSNHFALALPSPDPWSIRNEDPKLPTGSRYRRARLIT</sequence>